<evidence type="ECO:0000313" key="3">
    <source>
        <dbReference type="Proteomes" id="UP001589797"/>
    </source>
</evidence>
<organism evidence="2 3">
    <name type="scientific">Fontibacter flavus</name>
    <dbReference type="NCBI Taxonomy" id="654838"/>
    <lineage>
        <taxon>Bacteria</taxon>
        <taxon>Pseudomonadati</taxon>
        <taxon>Bacteroidota</taxon>
        <taxon>Cytophagia</taxon>
        <taxon>Cytophagales</taxon>
        <taxon>Cyclobacteriaceae</taxon>
        <taxon>Fontibacter</taxon>
    </lineage>
</organism>
<keyword evidence="1" id="KW-1133">Transmembrane helix</keyword>
<keyword evidence="1" id="KW-0472">Membrane</keyword>
<name>A0ABV6FUV3_9BACT</name>
<sequence>MMLHISGKKTIKYWVALSIFAIALVMMGYAVSRENFAIQLLLFSLAIVAYWKLYRFFRNGHFGVFAGVMTALGLRLVLLFSIPVLSDDFYRFIFDGQLLKSGINPYAFLPEDAFQQLQVPNSRYWEDLLTGMNSLGYYSVYPPLHQLFFFFSAWAGSSLLGNILILRLVILAFEGLNLLLIHRILKLWGLPLSRLWLYAFNPLVILELTGNLHFEALVITGLLGMLYGLSLSKVSYSTLGWVWAVGVKLSPLMLGPFLIKVWGKSKVFHFLLWSAVWMGIFLLPLFVTGNFSNFWQSFRLYQSNFEFNASVWYLIRWVSGFWMDYNPLVYVGPFLSLFALVGILAISFFHKIKEPKHVASAVVWIYLVYLLLQNVVHPWYILPAFVVGVLVGNRVFLFWTGLVFLSYSAYSVTPVSENWMLIFLEYAVLIGVIILELRKKP</sequence>
<keyword evidence="1" id="KW-0812">Transmembrane</keyword>
<feature type="transmembrane region" description="Helical" evidence="1">
    <location>
        <begin position="61"/>
        <end position="82"/>
    </location>
</feature>
<feature type="transmembrane region" description="Helical" evidence="1">
    <location>
        <begin position="147"/>
        <end position="173"/>
    </location>
</feature>
<feature type="transmembrane region" description="Helical" evidence="1">
    <location>
        <begin position="36"/>
        <end position="54"/>
    </location>
</feature>
<feature type="transmembrane region" description="Helical" evidence="1">
    <location>
        <begin position="271"/>
        <end position="291"/>
    </location>
</feature>
<feature type="transmembrane region" description="Helical" evidence="1">
    <location>
        <begin position="212"/>
        <end position="229"/>
    </location>
</feature>
<feature type="transmembrane region" description="Helical" evidence="1">
    <location>
        <begin position="379"/>
        <end position="399"/>
    </location>
</feature>
<feature type="transmembrane region" description="Helical" evidence="1">
    <location>
        <begin position="328"/>
        <end position="349"/>
    </location>
</feature>
<dbReference type="Pfam" id="PF26314">
    <property type="entry name" value="MptA_B_family"/>
    <property type="match status" value="1"/>
</dbReference>
<feature type="transmembrane region" description="Helical" evidence="1">
    <location>
        <begin position="419"/>
        <end position="437"/>
    </location>
</feature>
<dbReference type="EMBL" id="JBHLWI010000037">
    <property type="protein sequence ID" value="MFC0263659.1"/>
    <property type="molecule type" value="Genomic_DNA"/>
</dbReference>
<accession>A0ABV6FUV3</accession>
<feature type="transmembrane region" description="Helical" evidence="1">
    <location>
        <begin position="12"/>
        <end position="30"/>
    </location>
</feature>
<gene>
    <name evidence="2" type="ORF">ACFFIP_13285</name>
</gene>
<protein>
    <submittedName>
        <fullName evidence="2">Carotene biosynthesis protein</fullName>
    </submittedName>
</protein>
<reference evidence="2 3" key="1">
    <citation type="submission" date="2024-09" db="EMBL/GenBank/DDBJ databases">
        <authorList>
            <person name="Sun Q."/>
            <person name="Mori K."/>
        </authorList>
    </citation>
    <scope>NUCLEOTIDE SEQUENCE [LARGE SCALE GENOMIC DNA]</scope>
    <source>
        <strain evidence="2 3">CCM 7650</strain>
    </source>
</reference>
<dbReference type="Proteomes" id="UP001589797">
    <property type="component" value="Unassembled WGS sequence"/>
</dbReference>
<dbReference type="RefSeq" id="WP_382388144.1">
    <property type="nucleotide sequence ID" value="NZ_JBHLWI010000037.1"/>
</dbReference>
<proteinExistence type="predicted"/>
<feature type="transmembrane region" description="Helical" evidence="1">
    <location>
        <begin position="241"/>
        <end position="259"/>
    </location>
</feature>
<evidence type="ECO:0000313" key="2">
    <source>
        <dbReference type="EMBL" id="MFC0263659.1"/>
    </source>
</evidence>
<keyword evidence="3" id="KW-1185">Reference proteome</keyword>
<evidence type="ECO:0000256" key="1">
    <source>
        <dbReference type="SAM" id="Phobius"/>
    </source>
</evidence>
<comment type="caution">
    <text evidence="2">The sequence shown here is derived from an EMBL/GenBank/DDBJ whole genome shotgun (WGS) entry which is preliminary data.</text>
</comment>